<evidence type="ECO:0000313" key="2">
    <source>
        <dbReference type="Proteomes" id="UP000246722"/>
    </source>
</evidence>
<gene>
    <name evidence="1" type="ORF">CTB96_10485</name>
</gene>
<dbReference type="AlphaFoldDB" id="A0A317ZKU3"/>
<keyword evidence="2" id="KW-1185">Reference proteome</keyword>
<reference evidence="1 2" key="1">
    <citation type="submission" date="2018-05" db="EMBL/GenBank/DDBJ databases">
        <title>Genetic diversity of glacier-inhabiting Cryobacterium bacteria in China and description of Cryobacterium mengkeensis sp. nov. and Arthrobacter glacialis sp. nov.</title>
        <authorList>
            <person name="Liu Q."/>
            <person name="Xin Y.-H."/>
        </authorList>
    </citation>
    <scope>NUCLEOTIDE SEQUENCE [LARGE SCALE GENOMIC DNA]</scope>
    <source>
        <strain evidence="1 2">SK-1</strain>
    </source>
</reference>
<protein>
    <recommendedName>
        <fullName evidence="3">HutD-family protein</fullName>
    </recommendedName>
</protein>
<proteinExistence type="predicted"/>
<evidence type="ECO:0008006" key="3">
    <source>
        <dbReference type="Google" id="ProtNLM"/>
    </source>
</evidence>
<accession>A0A317ZKU3</accession>
<sequence>MDVGRLPRHPLQDGGGGTKEIWTVSTPGLDLVWQLKLLELRGPAATLRAPAHTHQLVIGMSGPQVHAGPTKRQLPLRRDQAMFVRSPTALFSRARMRMPGASRVLVLSFADEGLAPSLVFDTLDGESVVPPGTQALVLMEGLLDLDGIAVPPESAVILDAAASHTVTGDKARIVIVSLDSADEVGAPTV</sequence>
<dbReference type="EMBL" id="QHLY01000012">
    <property type="protein sequence ID" value="PXA67180.1"/>
    <property type="molecule type" value="Genomic_DNA"/>
</dbReference>
<name>A0A317ZKU3_9MICO</name>
<dbReference type="Proteomes" id="UP000246722">
    <property type="component" value="Unassembled WGS sequence"/>
</dbReference>
<evidence type="ECO:0000313" key="1">
    <source>
        <dbReference type="EMBL" id="PXA67180.1"/>
    </source>
</evidence>
<comment type="caution">
    <text evidence="1">The sequence shown here is derived from an EMBL/GenBank/DDBJ whole genome shotgun (WGS) entry which is preliminary data.</text>
</comment>
<organism evidence="1 2">
    <name type="scientific">Cryobacterium arcticum</name>
    <dbReference type="NCBI Taxonomy" id="670052"/>
    <lineage>
        <taxon>Bacteria</taxon>
        <taxon>Bacillati</taxon>
        <taxon>Actinomycetota</taxon>
        <taxon>Actinomycetes</taxon>
        <taxon>Micrococcales</taxon>
        <taxon>Microbacteriaceae</taxon>
        <taxon>Cryobacterium</taxon>
    </lineage>
</organism>